<dbReference type="Gene3D" id="3.30.70.1060">
    <property type="entry name" value="Dimeric alpha+beta barrel"/>
    <property type="match status" value="1"/>
</dbReference>
<accession>A0A2V0PDP4</accession>
<dbReference type="InterPro" id="IPR051807">
    <property type="entry name" value="Sec-metab_biosynth-assoc"/>
</dbReference>
<name>A0A2V0PDP4_9CHLO</name>
<dbReference type="SUPFAM" id="SSF54909">
    <property type="entry name" value="Dimeric alpha+beta barrel"/>
    <property type="match status" value="1"/>
</dbReference>
<dbReference type="InParanoid" id="A0A2V0PDP4"/>
<dbReference type="InterPro" id="IPR011008">
    <property type="entry name" value="Dimeric_a/b-barrel"/>
</dbReference>
<organism evidence="2 3">
    <name type="scientific">Raphidocelis subcapitata</name>
    <dbReference type="NCBI Taxonomy" id="307507"/>
    <lineage>
        <taxon>Eukaryota</taxon>
        <taxon>Viridiplantae</taxon>
        <taxon>Chlorophyta</taxon>
        <taxon>core chlorophytes</taxon>
        <taxon>Chlorophyceae</taxon>
        <taxon>CS clade</taxon>
        <taxon>Sphaeropleales</taxon>
        <taxon>Selenastraceae</taxon>
        <taxon>Raphidocelis</taxon>
    </lineage>
</organism>
<dbReference type="PANTHER" id="PTHR33606">
    <property type="entry name" value="PROTEIN YCII"/>
    <property type="match status" value="1"/>
</dbReference>
<comment type="caution">
    <text evidence="2">The sequence shown here is derived from an EMBL/GenBank/DDBJ whole genome shotgun (WGS) entry which is preliminary data.</text>
</comment>
<feature type="domain" description="YCII-related" evidence="1">
    <location>
        <begin position="19"/>
        <end position="94"/>
    </location>
</feature>
<sequence length="119" mass="12849">MAASGAVPPPPKYWVLRYEYVADILERRGPYREAHLRGAQAKLATGQLVCAGATGTPPDGGLFLFKDISQEDVEAFVTADPYFKNGLITSYKISNYAVAVAVCGCKTDTLFGTKELKTV</sequence>
<dbReference type="PANTHER" id="PTHR33606:SF3">
    <property type="entry name" value="PROTEIN YCII"/>
    <property type="match status" value="1"/>
</dbReference>
<evidence type="ECO:0000313" key="2">
    <source>
        <dbReference type="EMBL" id="GBF96020.1"/>
    </source>
</evidence>
<proteinExistence type="predicted"/>
<dbReference type="OrthoDB" id="5519740at2759"/>
<reference evidence="2 3" key="1">
    <citation type="journal article" date="2018" name="Sci. Rep.">
        <title>Raphidocelis subcapitata (=Pseudokirchneriella subcapitata) provides an insight into genome evolution and environmental adaptations in the Sphaeropleales.</title>
        <authorList>
            <person name="Suzuki S."/>
            <person name="Yamaguchi H."/>
            <person name="Nakajima N."/>
            <person name="Kawachi M."/>
        </authorList>
    </citation>
    <scope>NUCLEOTIDE SEQUENCE [LARGE SCALE GENOMIC DNA]</scope>
    <source>
        <strain evidence="2 3">NIES-35</strain>
    </source>
</reference>
<dbReference type="EMBL" id="BDRX01000073">
    <property type="protein sequence ID" value="GBF96020.1"/>
    <property type="molecule type" value="Genomic_DNA"/>
</dbReference>
<protein>
    <recommendedName>
        <fullName evidence="1">YCII-related domain-containing protein</fullName>
    </recommendedName>
</protein>
<evidence type="ECO:0000313" key="3">
    <source>
        <dbReference type="Proteomes" id="UP000247498"/>
    </source>
</evidence>
<dbReference type="AlphaFoldDB" id="A0A2V0PDP4"/>
<dbReference type="InterPro" id="IPR005545">
    <property type="entry name" value="YCII"/>
</dbReference>
<dbReference type="Proteomes" id="UP000247498">
    <property type="component" value="Unassembled WGS sequence"/>
</dbReference>
<gene>
    <name evidence="2" type="ORF">Rsub_08835</name>
</gene>
<keyword evidence="3" id="KW-1185">Reference proteome</keyword>
<evidence type="ECO:0000259" key="1">
    <source>
        <dbReference type="Pfam" id="PF03795"/>
    </source>
</evidence>
<dbReference type="Pfam" id="PF03795">
    <property type="entry name" value="YCII"/>
    <property type="match status" value="1"/>
</dbReference>